<evidence type="ECO:0000313" key="1">
    <source>
        <dbReference type="EMBL" id="SDK95734.1"/>
    </source>
</evidence>
<gene>
    <name evidence="1" type="ORF">SAMN05216186_112105</name>
</gene>
<keyword evidence="2" id="KW-1185">Reference proteome</keyword>
<dbReference type="AlphaFoldDB" id="A0A1G9G4U1"/>
<dbReference type="PANTHER" id="PTHR12526">
    <property type="entry name" value="GLYCOSYLTRANSFERASE"/>
    <property type="match status" value="1"/>
</dbReference>
<dbReference type="Proteomes" id="UP000198706">
    <property type="component" value="Unassembled WGS sequence"/>
</dbReference>
<dbReference type="SUPFAM" id="SSF53756">
    <property type="entry name" value="UDP-Glycosyltransferase/glycogen phosphorylase"/>
    <property type="match status" value="1"/>
</dbReference>
<proteinExistence type="predicted"/>
<dbReference type="Gene3D" id="3.40.50.2000">
    <property type="entry name" value="Glycogen Phosphorylase B"/>
    <property type="match status" value="1"/>
</dbReference>
<keyword evidence="1" id="KW-0808">Transferase</keyword>
<organism evidence="1 2">
    <name type="scientific">Pseudomonas indica</name>
    <dbReference type="NCBI Taxonomy" id="137658"/>
    <lineage>
        <taxon>Bacteria</taxon>
        <taxon>Pseudomonadati</taxon>
        <taxon>Pseudomonadota</taxon>
        <taxon>Gammaproteobacteria</taxon>
        <taxon>Pseudomonadales</taxon>
        <taxon>Pseudomonadaceae</taxon>
        <taxon>Pseudomonas</taxon>
    </lineage>
</organism>
<dbReference type="EMBL" id="FNFD01000012">
    <property type="protein sequence ID" value="SDK95734.1"/>
    <property type="molecule type" value="Genomic_DNA"/>
</dbReference>
<reference evidence="1 2" key="1">
    <citation type="submission" date="2016-10" db="EMBL/GenBank/DDBJ databases">
        <authorList>
            <person name="de Groot N.N."/>
        </authorList>
    </citation>
    <scope>NUCLEOTIDE SEQUENCE [LARGE SCALE GENOMIC DNA]</scope>
    <source>
        <strain evidence="1 2">JCM 21544</strain>
    </source>
</reference>
<dbReference type="GO" id="GO:0016740">
    <property type="term" value="F:transferase activity"/>
    <property type="evidence" value="ECO:0007669"/>
    <property type="project" value="UniProtKB-KW"/>
</dbReference>
<dbReference type="Gene3D" id="3.40.50.11010">
    <property type="match status" value="1"/>
</dbReference>
<sequence>MSWAGPFQYDLGKSRTSNAGAAPAPDVQYAPDAPILLCLSHLRWSFVYQRPQHLMARFARDYPVLFFEEPIASDEPRPWLESRREEGGVEVLVPRLPHGWAGREAEQAQRELLDGFLAERGRERLILWYYTPMSLAFTDHLKADAVVYDCMDELSAFRGAPPELVTRERELLARADLVFTGGYSLYEAKRELHANAHPFPSSVDIAHFGAARDPQPDPADQASIGRPRLGFYGVIDERFDVELLAAVAERRPDWQFVMIGPVVKIDPASLPQRPNVHFLGGKVYDELPQYLAGWDVALMPFALNESTRFISPTKTPEYLAGGCPVVSTPITDVVRTYGDSGVVRIAGSADEFVGACEAALRDAADRDRLLRTADAVLADMSWDTTWAQMKEKIECAMN</sequence>
<dbReference type="Pfam" id="PF13692">
    <property type="entry name" value="Glyco_trans_1_4"/>
    <property type="match status" value="1"/>
</dbReference>
<evidence type="ECO:0000313" key="2">
    <source>
        <dbReference type="Proteomes" id="UP000198706"/>
    </source>
</evidence>
<dbReference type="RefSeq" id="WP_084338944.1">
    <property type="nucleotide sequence ID" value="NZ_FNFD01000012.1"/>
</dbReference>
<accession>A0A1G9G4U1</accession>
<dbReference type="STRING" id="137658.SAMN05216186_112105"/>
<protein>
    <submittedName>
        <fullName evidence="1">Glycosyl transferases group 1</fullName>
    </submittedName>
</protein>
<dbReference type="PANTHER" id="PTHR12526:SF630">
    <property type="entry name" value="GLYCOSYLTRANSFERASE"/>
    <property type="match status" value="1"/>
</dbReference>
<name>A0A1G9G4U1_9PSED</name>
<dbReference type="CDD" id="cd04950">
    <property type="entry name" value="GT4_TuaH-like"/>
    <property type="match status" value="1"/>
</dbReference>